<dbReference type="AlphaFoldDB" id="J9UUE3"/>
<accession>J9UUE3</accession>
<name>J9UUE3_BRAPL</name>
<organism evidence="1 2">
    <name type="scientific">Brachyspira pilosicoli B2904</name>
    <dbReference type="NCBI Taxonomy" id="1133568"/>
    <lineage>
        <taxon>Bacteria</taxon>
        <taxon>Pseudomonadati</taxon>
        <taxon>Spirochaetota</taxon>
        <taxon>Spirochaetia</taxon>
        <taxon>Brachyspirales</taxon>
        <taxon>Brachyspiraceae</taxon>
        <taxon>Brachyspira</taxon>
    </lineage>
</organism>
<evidence type="ECO:0000313" key="1">
    <source>
        <dbReference type="EMBL" id="AFR70553.1"/>
    </source>
</evidence>
<dbReference type="EMBL" id="CP003490">
    <property type="protein sequence ID" value="AFR70553.1"/>
    <property type="molecule type" value="Genomic_DNA"/>
</dbReference>
<protein>
    <submittedName>
        <fullName evidence="1">PSP1 domain protein</fullName>
    </submittedName>
</protein>
<proteinExistence type="predicted"/>
<evidence type="ECO:0000313" key="2">
    <source>
        <dbReference type="Proteomes" id="UP000007346"/>
    </source>
</evidence>
<reference evidence="1 2" key="1">
    <citation type="journal article" date="2012" name="BMC Genomics">
        <title>Comparative genomics of Brachyspira pilosicoli strains: genome rearrangements, reductions and correlation of genetic compliment with phenotypic diversity.</title>
        <authorList>
            <person name="Mappley L.J."/>
            <person name="Black M.L."/>
            <person name="Abuoun M."/>
            <person name="Darby A.C."/>
            <person name="Woodward M.J."/>
            <person name="Parkhill J."/>
            <person name="Turner A.K."/>
            <person name="Bellgard M.I."/>
            <person name="La T."/>
            <person name="Phillips N.D."/>
            <person name="La Ragione R.M."/>
            <person name="Hampson D.J."/>
        </authorList>
    </citation>
    <scope>NUCLEOTIDE SEQUENCE [LARGE SCALE GENOMIC DNA]</scope>
    <source>
        <strain evidence="1">B2904</strain>
    </source>
</reference>
<dbReference type="PATRIC" id="fig|1133568.3.peg.1212"/>
<dbReference type="HOGENOM" id="CLU_2258345_0_0_12"/>
<dbReference type="Proteomes" id="UP000007346">
    <property type="component" value="Chromosome"/>
</dbReference>
<gene>
    <name evidence="1" type="ORF">B2904_orf1214</name>
</gene>
<dbReference type="KEGG" id="bpj:B2904_orf1214"/>
<sequence length="103" mass="11928">MIKNVAHVKFRDSNFGKFEHAHIEDINIKDACIVETDEGIELGYIVNFEDIDMEAFNNNVEDSSQENMSEDNAADEEISEEMKEMVDDEAHIVKPKKIKYLIY</sequence>